<evidence type="ECO:0000259" key="4">
    <source>
        <dbReference type="PROSITE" id="PS50041"/>
    </source>
</evidence>
<evidence type="ECO:0000313" key="6">
    <source>
        <dbReference type="Proteomes" id="UP001497623"/>
    </source>
</evidence>
<dbReference type="PROSITE" id="PS50041">
    <property type="entry name" value="C_TYPE_LECTIN_2"/>
    <property type="match status" value="1"/>
</dbReference>
<dbReference type="InterPro" id="IPR016187">
    <property type="entry name" value="CTDL_fold"/>
</dbReference>
<dbReference type="SUPFAM" id="SSF56436">
    <property type="entry name" value="C-type lectin-like"/>
    <property type="match status" value="1"/>
</dbReference>
<dbReference type="PROSITE" id="PS00022">
    <property type="entry name" value="EGF_1"/>
    <property type="match status" value="1"/>
</dbReference>
<evidence type="ECO:0000256" key="2">
    <source>
        <dbReference type="SAM" id="SignalP"/>
    </source>
</evidence>
<keyword evidence="6" id="KW-1185">Reference proteome</keyword>
<comment type="caution">
    <text evidence="5">The sequence shown here is derived from an EMBL/GenBank/DDBJ whole genome shotgun (WGS) entry which is preliminary data.</text>
</comment>
<dbReference type="AlphaFoldDB" id="A0AAV2R133"/>
<dbReference type="Gene3D" id="2.10.25.10">
    <property type="entry name" value="Laminin"/>
    <property type="match status" value="2"/>
</dbReference>
<organism evidence="5 6">
    <name type="scientific">Meganyctiphanes norvegica</name>
    <name type="common">Northern krill</name>
    <name type="synonym">Thysanopoda norvegica</name>
    <dbReference type="NCBI Taxonomy" id="48144"/>
    <lineage>
        <taxon>Eukaryota</taxon>
        <taxon>Metazoa</taxon>
        <taxon>Ecdysozoa</taxon>
        <taxon>Arthropoda</taxon>
        <taxon>Crustacea</taxon>
        <taxon>Multicrustacea</taxon>
        <taxon>Malacostraca</taxon>
        <taxon>Eumalacostraca</taxon>
        <taxon>Eucarida</taxon>
        <taxon>Euphausiacea</taxon>
        <taxon>Euphausiidae</taxon>
        <taxon>Meganyctiphanes</taxon>
    </lineage>
</organism>
<dbReference type="InterPro" id="IPR001304">
    <property type="entry name" value="C-type_lectin-like"/>
</dbReference>
<dbReference type="Gene3D" id="3.10.100.10">
    <property type="entry name" value="Mannose-Binding Protein A, subunit A"/>
    <property type="match status" value="1"/>
</dbReference>
<dbReference type="EMBL" id="CAXKWB010013345">
    <property type="protein sequence ID" value="CAL4107390.1"/>
    <property type="molecule type" value="Genomic_DNA"/>
</dbReference>
<evidence type="ECO:0000313" key="5">
    <source>
        <dbReference type="EMBL" id="CAL4107390.1"/>
    </source>
</evidence>
<dbReference type="PROSITE" id="PS50026">
    <property type="entry name" value="EGF_3"/>
    <property type="match status" value="1"/>
</dbReference>
<keyword evidence="1" id="KW-0245">EGF-like domain</keyword>
<accession>A0AAV2R133</accession>
<comment type="caution">
    <text evidence="1">Lacks conserved residue(s) required for the propagation of feature annotation.</text>
</comment>
<feature type="domain" description="EGF-like" evidence="3">
    <location>
        <begin position="105"/>
        <end position="136"/>
    </location>
</feature>
<dbReference type="SMART" id="SM00034">
    <property type="entry name" value="CLECT"/>
    <property type="match status" value="1"/>
</dbReference>
<keyword evidence="2" id="KW-0732">Signal</keyword>
<feature type="domain" description="C-type lectin" evidence="4">
    <location>
        <begin position="148"/>
        <end position="271"/>
    </location>
</feature>
<reference evidence="5 6" key="1">
    <citation type="submission" date="2024-05" db="EMBL/GenBank/DDBJ databases">
        <authorList>
            <person name="Wallberg A."/>
        </authorList>
    </citation>
    <scope>NUCLEOTIDE SEQUENCE [LARGE SCALE GENOMIC DNA]</scope>
</reference>
<dbReference type="PROSITE" id="PS01186">
    <property type="entry name" value="EGF_2"/>
    <property type="match status" value="1"/>
</dbReference>
<dbReference type="InterPro" id="IPR000742">
    <property type="entry name" value="EGF"/>
</dbReference>
<evidence type="ECO:0000256" key="1">
    <source>
        <dbReference type="PROSITE-ProRule" id="PRU00076"/>
    </source>
</evidence>
<dbReference type="Pfam" id="PF21700">
    <property type="entry name" value="EGF_DL_JAG"/>
    <property type="match status" value="2"/>
</dbReference>
<proteinExistence type="predicted"/>
<sequence length="276" mass="30968">MNHLTLFTVFIFFMIYLQTIQSDQEHVPDFMDRKGPCRALGGLCVKNRKPCPPGLDQQTPSGNPWCYKRRRCCYEAVCDPACVHGNCTAPNTCTCEEGWTGDACDTPICDPECVNGICTNPNTCTCNEGWMGEICDKGFECPSDFTKVESQCFKIFSNEAFQFGRAKVECEKDGLILGEPKTNSVFIKLAEYAIEKDSAGDFHYWLGARGDGVSLIWDNRDAQVPANVPWQAGQPEGLTSEWCLDLRADSMPIEKPLATWRCDQPHHFICEYIPSQ</sequence>
<feature type="signal peptide" evidence="2">
    <location>
        <begin position="1"/>
        <end position="22"/>
    </location>
</feature>
<gene>
    <name evidence="5" type="ORF">MNOR_LOCUS18554</name>
</gene>
<feature type="disulfide bond" evidence="1">
    <location>
        <begin position="126"/>
        <end position="135"/>
    </location>
</feature>
<protein>
    <recommendedName>
        <fullName evidence="7">C-type lectin</fullName>
    </recommendedName>
</protein>
<name>A0AAV2R133_MEGNR</name>
<dbReference type="SMART" id="SM00181">
    <property type="entry name" value="EGF"/>
    <property type="match status" value="2"/>
</dbReference>
<dbReference type="InterPro" id="IPR016186">
    <property type="entry name" value="C-type_lectin-like/link_sf"/>
</dbReference>
<feature type="chain" id="PRO_5043315346" description="C-type lectin" evidence="2">
    <location>
        <begin position="23"/>
        <end position="276"/>
    </location>
</feature>
<dbReference type="Proteomes" id="UP001497623">
    <property type="component" value="Unassembled WGS sequence"/>
</dbReference>
<dbReference type="CDD" id="cd00037">
    <property type="entry name" value="CLECT"/>
    <property type="match status" value="1"/>
</dbReference>
<evidence type="ECO:0000259" key="3">
    <source>
        <dbReference type="PROSITE" id="PS50026"/>
    </source>
</evidence>
<evidence type="ECO:0008006" key="7">
    <source>
        <dbReference type="Google" id="ProtNLM"/>
    </source>
</evidence>
<keyword evidence="1" id="KW-1015">Disulfide bond</keyword>